<name>A0A317VEY8_9EURO</name>
<protein>
    <submittedName>
        <fullName evidence="2">Integral membrane protein</fullName>
    </submittedName>
</protein>
<evidence type="ECO:0000313" key="2">
    <source>
        <dbReference type="EMBL" id="PWY71657.1"/>
    </source>
</evidence>
<evidence type="ECO:0000256" key="1">
    <source>
        <dbReference type="SAM" id="Phobius"/>
    </source>
</evidence>
<feature type="transmembrane region" description="Helical" evidence="1">
    <location>
        <begin position="398"/>
        <end position="418"/>
    </location>
</feature>
<dbReference type="PANTHER" id="PTHR12459">
    <property type="entry name" value="TRANSMEMBRANE PROTEIN 135-RELATED"/>
    <property type="match status" value="1"/>
</dbReference>
<keyword evidence="3" id="KW-1185">Reference proteome</keyword>
<reference evidence="2 3" key="1">
    <citation type="submission" date="2016-12" db="EMBL/GenBank/DDBJ databases">
        <title>The genomes of Aspergillus section Nigri reveals drivers in fungal speciation.</title>
        <authorList>
            <consortium name="DOE Joint Genome Institute"/>
            <person name="Vesth T.C."/>
            <person name="Nybo J."/>
            <person name="Theobald S."/>
            <person name="Brandl J."/>
            <person name="Frisvad J.C."/>
            <person name="Nielsen K.F."/>
            <person name="Lyhne E.K."/>
            <person name="Kogle M.E."/>
            <person name="Kuo A."/>
            <person name="Riley R."/>
            <person name="Clum A."/>
            <person name="Nolan M."/>
            <person name="Lipzen A."/>
            <person name="Salamov A."/>
            <person name="Henrissat B."/>
            <person name="Wiebenga A."/>
            <person name="De Vries R.P."/>
            <person name="Grigoriev I.V."/>
            <person name="Mortensen U.H."/>
            <person name="Andersen M.R."/>
            <person name="Baker S.E."/>
        </authorList>
    </citation>
    <scope>NUCLEOTIDE SEQUENCE [LARGE SCALE GENOMIC DNA]</scope>
    <source>
        <strain evidence="2 3">CBS 117.55</strain>
    </source>
</reference>
<keyword evidence="1" id="KW-0472">Membrane</keyword>
<dbReference type="RefSeq" id="XP_025396249.1">
    <property type="nucleotide sequence ID" value="XM_025544919.1"/>
</dbReference>
<feature type="transmembrane region" description="Helical" evidence="1">
    <location>
        <begin position="70"/>
        <end position="88"/>
    </location>
</feature>
<feature type="transmembrane region" description="Helical" evidence="1">
    <location>
        <begin position="108"/>
        <end position="128"/>
    </location>
</feature>
<sequence>MDSVTIARGHRSRIRVLQPIIRAYALGYLSSTTPRVIACLRRIQGHDLSLKEKLTELFNALKSTIRLESFSTFCALFVGGSTLIPFLLLRCFAHMNRRLNLTGSPLRFVWLTRFVSAFMSAWFSFSIINRRPIILQGIQCEPQGGTDLKGVAVSQNKGRLEPHSRPQFAGRTMDLTLFTLTRAVDLMVCIGWSQWQRWRKARNRWTLAERVVPKLADSGLFAASAAIVMWAWFYAPERLPKSYGKWIGEAASVDPRLVEALRRCRRGVFVYGKDTGQASLLQPMCEDYSWPLEWGDPSKTVPIPCEMVHMGCGPSCEKHAVSRFARTFKFACATYIPLQVVLRLRSLKSMASLQQAITTALRSSTFLASFVSIFYYSICLARTRLGPKLFHRDTVTPIMWDSGLCVGAGCLMSGWSIVVESARKRQEVALFVAPRAAATVLPRFYDKQYQYRERIAFATSAAILLTCLQEWPDMVRGVFGRIGRGVMV</sequence>
<dbReference type="PANTHER" id="PTHR12459:SF15">
    <property type="entry name" value="TRANSMEMBRANE PROTEIN 135"/>
    <property type="match status" value="1"/>
</dbReference>
<gene>
    <name evidence="2" type="ORF">BO70DRAFT_373537</name>
</gene>
<dbReference type="OrthoDB" id="4021778at2759"/>
<dbReference type="AlphaFoldDB" id="A0A317VEY8"/>
<organism evidence="2 3">
    <name type="scientific">Aspergillus heteromorphus CBS 117.55</name>
    <dbReference type="NCBI Taxonomy" id="1448321"/>
    <lineage>
        <taxon>Eukaryota</taxon>
        <taxon>Fungi</taxon>
        <taxon>Dikarya</taxon>
        <taxon>Ascomycota</taxon>
        <taxon>Pezizomycotina</taxon>
        <taxon>Eurotiomycetes</taxon>
        <taxon>Eurotiomycetidae</taxon>
        <taxon>Eurotiales</taxon>
        <taxon>Aspergillaceae</taxon>
        <taxon>Aspergillus</taxon>
        <taxon>Aspergillus subgen. Circumdati</taxon>
    </lineage>
</organism>
<dbReference type="Proteomes" id="UP000247233">
    <property type="component" value="Unassembled WGS sequence"/>
</dbReference>
<proteinExistence type="predicted"/>
<dbReference type="GeneID" id="37067156"/>
<accession>A0A317VEY8</accession>
<keyword evidence="1" id="KW-0812">Transmembrane</keyword>
<comment type="caution">
    <text evidence="2">The sequence shown here is derived from an EMBL/GenBank/DDBJ whole genome shotgun (WGS) entry which is preliminary data.</text>
</comment>
<dbReference type="EMBL" id="MSFL01000027">
    <property type="protein sequence ID" value="PWY71657.1"/>
    <property type="molecule type" value="Genomic_DNA"/>
</dbReference>
<evidence type="ECO:0000313" key="3">
    <source>
        <dbReference type="Proteomes" id="UP000247233"/>
    </source>
</evidence>
<keyword evidence="1" id="KW-1133">Transmembrane helix</keyword>
<dbReference type="VEuPathDB" id="FungiDB:BO70DRAFT_373537"/>
<feature type="transmembrane region" description="Helical" evidence="1">
    <location>
        <begin position="356"/>
        <end position="378"/>
    </location>
</feature>
<dbReference type="InterPro" id="IPR026749">
    <property type="entry name" value="Tmem135"/>
</dbReference>